<evidence type="ECO:0000256" key="1">
    <source>
        <dbReference type="SAM" id="SignalP"/>
    </source>
</evidence>
<feature type="signal peptide" evidence="1">
    <location>
        <begin position="1"/>
        <end position="25"/>
    </location>
</feature>
<keyword evidence="1" id="KW-0732">Signal</keyword>
<gene>
    <name evidence="2" type="ORF">N7U62_21225</name>
</gene>
<protein>
    <recommendedName>
        <fullName evidence="4">YXWGXW repeat-containing protein</fullName>
    </recommendedName>
</protein>
<evidence type="ECO:0000313" key="3">
    <source>
        <dbReference type="Proteomes" id="UP001300692"/>
    </source>
</evidence>
<dbReference type="EMBL" id="JAOYOD010000001">
    <property type="protein sequence ID" value="MCV9389201.1"/>
    <property type="molecule type" value="Genomic_DNA"/>
</dbReference>
<sequence>MMVHKTKLFIASMMITLLAVAPAMAQKHHHKCKHHCDRPKKVKYCGPPSWAPAHGHRAQVNQHRHIYYPEHDVYYDTQKEVYIYVDRGGWRVSARLPLPLRRMHIESSTQVVLDTQTEWPQRYNETHRRQYRPTRTASYGRRTYYRNY</sequence>
<organism evidence="2 3">
    <name type="scientific">Reichenbachiella ulvae</name>
    <dbReference type="NCBI Taxonomy" id="2980104"/>
    <lineage>
        <taxon>Bacteria</taxon>
        <taxon>Pseudomonadati</taxon>
        <taxon>Bacteroidota</taxon>
        <taxon>Cytophagia</taxon>
        <taxon>Cytophagales</taxon>
        <taxon>Reichenbachiellaceae</taxon>
        <taxon>Reichenbachiella</taxon>
    </lineage>
</organism>
<feature type="chain" id="PRO_5045957058" description="YXWGXW repeat-containing protein" evidence="1">
    <location>
        <begin position="26"/>
        <end position="148"/>
    </location>
</feature>
<evidence type="ECO:0000313" key="2">
    <source>
        <dbReference type="EMBL" id="MCV9389201.1"/>
    </source>
</evidence>
<reference evidence="2 3" key="1">
    <citation type="submission" date="2022-10" db="EMBL/GenBank/DDBJ databases">
        <title>Comparative genomics and taxonomic characterization of three novel marine species of genus Reichenbachiella exhibiting antioxidant and polysaccharide degradation activities.</title>
        <authorList>
            <person name="Muhammad N."/>
            <person name="Lee Y.-J."/>
            <person name="Ko J."/>
            <person name="Kim S.-G."/>
        </authorList>
    </citation>
    <scope>NUCLEOTIDE SEQUENCE [LARGE SCALE GENOMIC DNA]</scope>
    <source>
        <strain evidence="2 3">ABR2-5</strain>
    </source>
</reference>
<accession>A0ABT3CZT0</accession>
<name>A0ABT3CZT0_9BACT</name>
<keyword evidence="3" id="KW-1185">Reference proteome</keyword>
<comment type="caution">
    <text evidence="2">The sequence shown here is derived from an EMBL/GenBank/DDBJ whole genome shotgun (WGS) entry which is preliminary data.</text>
</comment>
<proteinExistence type="predicted"/>
<evidence type="ECO:0008006" key="4">
    <source>
        <dbReference type="Google" id="ProtNLM"/>
    </source>
</evidence>
<dbReference type="Proteomes" id="UP001300692">
    <property type="component" value="Unassembled WGS sequence"/>
</dbReference>
<dbReference type="RefSeq" id="WP_264140123.1">
    <property type="nucleotide sequence ID" value="NZ_JAOYOD010000001.1"/>
</dbReference>